<organism evidence="5 6">
    <name type="scientific">Microcoleus asticus IPMA8</name>
    <dbReference type="NCBI Taxonomy" id="2563858"/>
    <lineage>
        <taxon>Bacteria</taxon>
        <taxon>Bacillati</taxon>
        <taxon>Cyanobacteriota</taxon>
        <taxon>Cyanophyceae</taxon>
        <taxon>Oscillatoriophycideae</taxon>
        <taxon>Oscillatoriales</taxon>
        <taxon>Microcoleaceae</taxon>
        <taxon>Microcoleus</taxon>
        <taxon>Microcoleus asticus</taxon>
    </lineage>
</organism>
<dbReference type="InterPro" id="IPR019554">
    <property type="entry name" value="Soluble_ligand-bd"/>
</dbReference>
<evidence type="ECO:0000256" key="1">
    <source>
        <dbReference type="ARBA" id="ARBA00022729"/>
    </source>
</evidence>
<dbReference type="PANTHER" id="PTHR33619">
    <property type="entry name" value="POLYSACCHARIDE EXPORT PROTEIN GFCE-RELATED"/>
    <property type="match status" value="1"/>
</dbReference>
<evidence type="ECO:0000313" key="5">
    <source>
        <dbReference type="EMBL" id="NQE32385.1"/>
    </source>
</evidence>
<dbReference type="Pfam" id="PF02563">
    <property type="entry name" value="Poly_export"/>
    <property type="match status" value="1"/>
</dbReference>
<evidence type="ECO:0008006" key="7">
    <source>
        <dbReference type="Google" id="ProtNLM"/>
    </source>
</evidence>
<feature type="region of interest" description="Disordered" evidence="2">
    <location>
        <begin position="1"/>
        <end position="23"/>
    </location>
</feature>
<dbReference type="Gene3D" id="3.30.1950.10">
    <property type="entry name" value="wza like domain"/>
    <property type="match status" value="1"/>
</dbReference>
<reference evidence="5 6" key="1">
    <citation type="journal article" date="2020" name="Sci. Rep.">
        <title>A novel cyanobacterial geosmin producer, revising GeoA distribution and dispersion patterns in Bacteria.</title>
        <authorList>
            <person name="Churro C."/>
            <person name="Semedo-Aguiar A.P."/>
            <person name="Silva A.D."/>
            <person name="Pereira-Leal J.B."/>
            <person name="Leite R.B."/>
        </authorList>
    </citation>
    <scope>NUCLEOTIDE SEQUENCE [LARGE SCALE GENOMIC DNA]</scope>
    <source>
        <strain evidence="5 6">IPMA8</strain>
    </source>
</reference>
<keyword evidence="6" id="KW-1185">Reference proteome</keyword>
<sequence>MVVKSSSHGVQLEKKSHPSVPFAERERGEFLPFPARRGAEAEVSSKSCKLGYWARNAVKSLIVQSLTVSVLAAVGSSPAAAQFLPPPPPPPGSPVPVPVPAVPGFPEFPASTPSTVRSEVYTLGAGDRIQMDIFNVPEYSGPNGQHQVQADGSLSLPLIGSVSVYGMTLEQASNVVKDKYGKYLKRPWITLKLLAPRPLQIAIAGEINRPGAYTISSAAGPGGTSEQMGTQMPTISRALRMAGGITQSADVRQIKIRRPQRNAREQIISVDLWELLQNGDLRADLTLRDGDTIFIPTVTSLNRQEAPTLAVANITGQSTQPINIAVVGEVTRPGTYTLAKEAQSRVQDNEMGANSGLFAASETNGGETVLQQTVTRAIKMAGGITPVADIRQIQVRRLTRAGTEQIINVNLWQLLEAADVSQDLTLQQGDTVIVPKAENLDAAQDDQVANSNFSPDTIKVNIVGEVVKPGAIAVLPNTTLNQALVAAGGFNKARAEMDSVNLIRLNPNGTVSQLTVKVNFSATANEETNPKLQNNDVIMVRRSGRATFSDNVGGTLSPLSPLLGIFRLFNIF</sequence>
<dbReference type="Proteomes" id="UP000702425">
    <property type="component" value="Unassembled WGS sequence"/>
</dbReference>
<evidence type="ECO:0000259" key="3">
    <source>
        <dbReference type="Pfam" id="PF02563"/>
    </source>
</evidence>
<name>A0ABX2CS44_9CYAN</name>
<keyword evidence="1" id="KW-0732">Signal</keyword>
<gene>
    <name evidence="5" type="ORF">E5S67_00099</name>
</gene>
<dbReference type="RefSeq" id="WP_172184415.1">
    <property type="nucleotide sequence ID" value="NZ_CAWPPK010000001.1"/>
</dbReference>
<dbReference type="InterPro" id="IPR003715">
    <property type="entry name" value="Poly_export_N"/>
</dbReference>
<feature type="domain" description="Polysaccharide export protein N-terminal" evidence="3">
    <location>
        <begin position="119"/>
        <end position="193"/>
    </location>
</feature>
<dbReference type="PANTHER" id="PTHR33619:SF3">
    <property type="entry name" value="POLYSACCHARIDE EXPORT PROTEIN GFCE-RELATED"/>
    <property type="match status" value="1"/>
</dbReference>
<proteinExistence type="predicted"/>
<evidence type="ECO:0000256" key="2">
    <source>
        <dbReference type="SAM" id="MobiDB-lite"/>
    </source>
</evidence>
<dbReference type="InterPro" id="IPR049712">
    <property type="entry name" value="Poly_export"/>
</dbReference>
<comment type="caution">
    <text evidence="5">The sequence shown here is derived from an EMBL/GenBank/DDBJ whole genome shotgun (WGS) entry which is preliminary data.</text>
</comment>
<dbReference type="Pfam" id="PF10531">
    <property type="entry name" value="SLBB"/>
    <property type="match status" value="2"/>
</dbReference>
<evidence type="ECO:0000313" key="6">
    <source>
        <dbReference type="Proteomes" id="UP000702425"/>
    </source>
</evidence>
<dbReference type="Gene3D" id="3.10.560.10">
    <property type="entry name" value="Outer membrane lipoprotein wza domain like"/>
    <property type="match status" value="3"/>
</dbReference>
<dbReference type="EMBL" id="SRRZ01000001">
    <property type="protein sequence ID" value="NQE32385.1"/>
    <property type="molecule type" value="Genomic_DNA"/>
</dbReference>
<evidence type="ECO:0000259" key="4">
    <source>
        <dbReference type="Pfam" id="PF10531"/>
    </source>
</evidence>
<protein>
    <recommendedName>
        <fullName evidence="7">Polysaccharide export protein</fullName>
    </recommendedName>
</protein>
<feature type="domain" description="Soluble ligand binding" evidence="4">
    <location>
        <begin position="373"/>
        <end position="405"/>
    </location>
</feature>
<accession>A0ABX2CS44</accession>
<feature type="domain" description="Soluble ligand binding" evidence="4">
    <location>
        <begin position="459"/>
        <end position="512"/>
    </location>
</feature>